<comment type="subcellular location">
    <subcellularLocation>
        <location evidence="6">Membrane</location>
        <topology evidence="6">Multi-pass membrane protein</topology>
    </subcellularLocation>
</comment>
<sequence>MTHYCQGFSFREVAYPSAHNFTWAIVSKETAGKMPSHPTAAHSTFWFGRTNVMILFPGWPDHTLSHFYLALFVAFMLALLADFYALSSAFEPKLAPKRLLSHTTTYCLRMYLTYLVILSVVTFNVGVFLAVIAGHVIGYLAVMAFILYWHPTATVLIYNQHPTAVNNKV</sequence>
<comment type="similarity">
    <text evidence="1 6">Belongs to the copper transporter (Ctr) (TC 1.A.56) family. SLC31A subfamily.</text>
</comment>
<dbReference type="InterPro" id="IPR007274">
    <property type="entry name" value="Cop_transporter"/>
</dbReference>
<feature type="transmembrane region" description="Helical" evidence="6">
    <location>
        <begin position="111"/>
        <end position="133"/>
    </location>
</feature>
<evidence type="ECO:0000256" key="5">
    <source>
        <dbReference type="ARBA" id="ARBA00023136"/>
    </source>
</evidence>
<keyword evidence="6" id="KW-0186">Copper</keyword>
<dbReference type="PANTHER" id="PTHR12483">
    <property type="entry name" value="SOLUTE CARRIER FAMILY 31 COPPER TRANSPORTERS"/>
    <property type="match status" value="1"/>
</dbReference>
<dbReference type="Pfam" id="PF04145">
    <property type="entry name" value="Ctr"/>
    <property type="match status" value="1"/>
</dbReference>
<dbReference type="Proteomes" id="UP000288805">
    <property type="component" value="Unassembled WGS sequence"/>
</dbReference>
<protein>
    <recommendedName>
        <fullName evidence="6">Copper transport protein</fullName>
    </recommendedName>
</protein>
<dbReference type="AlphaFoldDB" id="A0A438JAP0"/>
<gene>
    <name evidence="7" type="primary">COPT6_7</name>
    <name evidence="7" type="ORF">CK203_018673</name>
</gene>
<dbReference type="PANTHER" id="PTHR12483:SF42">
    <property type="entry name" value="COPPER TRANSPORTER 4"/>
    <property type="match status" value="1"/>
</dbReference>
<feature type="transmembrane region" description="Helical" evidence="6">
    <location>
        <begin position="139"/>
        <end position="158"/>
    </location>
</feature>
<dbReference type="GO" id="GO:0016020">
    <property type="term" value="C:membrane"/>
    <property type="evidence" value="ECO:0007669"/>
    <property type="project" value="UniProtKB-SubCell"/>
</dbReference>
<keyword evidence="4 6" id="KW-1133">Transmembrane helix</keyword>
<proteinExistence type="inferred from homology"/>
<accession>A0A438JAP0</accession>
<keyword evidence="2 6" id="KW-0812">Transmembrane</keyword>
<evidence type="ECO:0000256" key="6">
    <source>
        <dbReference type="RuleBase" id="RU367022"/>
    </source>
</evidence>
<reference evidence="7 8" key="1">
    <citation type="journal article" date="2018" name="PLoS Genet.">
        <title>Population sequencing reveals clonal diversity and ancestral inbreeding in the grapevine cultivar Chardonnay.</title>
        <authorList>
            <person name="Roach M.J."/>
            <person name="Johnson D.L."/>
            <person name="Bohlmann J."/>
            <person name="van Vuuren H.J."/>
            <person name="Jones S.J."/>
            <person name="Pretorius I.S."/>
            <person name="Schmidt S.A."/>
            <person name="Borneman A.R."/>
        </authorList>
    </citation>
    <scope>NUCLEOTIDE SEQUENCE [LARGE SCALE GENOMIC DNA]</scope>
    <source>
        <strain evidence="8">cv. Chardonnay</strain>
        <tissue evidence="7">Leaf</tissue>
    </source>
</reference>
<keyword evidence="6" id="KW-0406">Ion transport</keyword>
<organism evidence="7 8">
    <name type="scientific">Vitis vinifera</name>
    <name type="common">Grape</name>
    <dbReference type="NCBI Taxonomy" id="29760"/>
    <lineage>
        <taxon>Eukaryota</taxon>
        <taxon>Viridiplantae</taxon>
        <taxon>Streptophyta</taxon>
        <taxon>Embryophyta</taxon>
        <taxon>Tracheophyta</taxon>
        <taxon>Spermatophyta</taxon>
        <taxon>Magnoliopsida</taxon>
        <taxon>eudicotyledons</taxon>
        <taxon>Gunneridae</taxon>
        <taxon>Pentapetalae</taxon>
        <taxon>rosids</taxon>
        <taxon>Vitales</taxon>
        <taxon>Vitaceae</taxon>
        <taxon>Viteae</taxon>
        <taxon>Vitis</taxon>
    </lineage>
</organism>
<evidence type="ECO:0000256" key="3">
    <source>
        <dbReference type="ARBA" id="ARBA00022796"/>
    </source>
</evidence>
<evidence type="ECO:0000256" key="4">
    <source>
        <dbReference type="ARBA" id="ARBA00022989"/>
    </source>
</evidence>
<evidence type="ECO:0000256" key="1">
    <source>
        <dbReference type="ARBA" id="ARBA00006921"/>
    </source>
</evidence>
<dbReference type="GO" id="GO:0005375">
    <property type="term" value="F:copper ion transmembrane transporter activity"/>
    <property type="evidence" value="ECO:0007669"/>
    <property type="project" value="UniProtKB-UniRule"/>
</dbReference>
<keyword evidence="5 6" id="KW-0472">Membrane</keyword>
<evidence type="ECO:0000313" key="8">
    <source>
        <dbReference type="Proteomes" id="UP000288805"/>
    </source>
</evidence>
<dbReference type="EMBL" id="QGNW01000053">
    <property type="protein sequence ID" value="RVX06040.1"/>
    <property type="molecule type" value="Genomic_DNA"/>
</dbReference>
<feature type="transmembrane region" description="Helical" evidence="6">
    <location>
        <begin position="67"/>
        <end position="90"/>
    </location>
</feature>
<evidence type="ECO:0000256" key="2">
    <source>
        <dbReference type="ARBA" id="ARBA00022692"/>
    </source>
</evidence>
<evidence type="ECO:0000313" key="7">
    <source>
        <dbReference type="EMBL" id="RVX06040.1"/>
    </source>
</evidence>
<keyword evidence="3 6" id="KW-0187">Copper transport</keyword>
<comment type="caution">
    <text evidence="7">The sequence shown here is derived from an EMBL/GenBank/DDBJ whole genome shotgun (WGS) entry which is preliminary data.</text>
</comment>
<name>A0A438JAP0_VITVI</name>
<keyword evidence="6" id="KW-0813">Transport</keyword>